<gene>
    <name evidence="1" type="ORF">LMG27177_03682</name>
</gene>
<sequence length="153" mass="16939">MRFFENQTDPWGHLLGELKVFSKAPPPDAGRRFATTQVVPALRTIYRPSPELVVTIAERTGPTSATVIWNEPNCRYGYQTWRAAVSRVSGVCVISGKAIRRGDIVFKPQLRPVPLNAHAMILQSVVDRLAPLLEEESEQTGCNAGIRNSGIVR</sequence>
<organism evidence="1 2">
    <name type="scientific">Paraburkholderia fynbosensis</name>
    <dbReference type="NCBI Taxonomy" id="1200993"/>
    <lineage>
        <taxon>Bacteria</taxon>
        <taxon>Pseudomonadati</taxon>
        <taxon>Pseudomonadota</taxon>
        <taxon>Betaproteobacteria</taxon>
        <taxon>Burkholderiales</taxon>
        <taxon>Burkholderiaceae</taxon>
        <taxon>Paraburkholderia</taxon>
    </lineage>
</organism>
<dbReference type="Proteomes" id="UP000494252">
    <property type="component" value="Unassembled WGS sequence"/>
</dbReference>
<name>A0A6J5GDD3_9BURK</name>
<dbReference type="Pfam" id="PF11811">
    <property type="entry name" value="DUF3331"/>
    <property type="match status" value="1"/>
</dbReference>
<dbReference type="InterPro" id="IPR021769">
    <property type="entry name" value="DUF3331"/>
</dbReference>
<evidence type="ECO:0000313" key="2">
    <source>
        <dbReference type="Proteomes" id="UP000494252"/>
    </source>
</evidence>
<reference evidence="1 2" key="1">
    <citation type="submission" date="2020-04" db="EMBL/GenBank/DDBJ databases">
        <authorList>
            <person name="De Canck E."/>
        </authorList>
    </citation>
    <scope>NUCLEOTIDE SEQUENCE [LARGE SCALE GENOMIC DNA]</scope>
    <source>
        <strain evidence="1 2">LMG 27177</strain>
    </source>
</reference>
<keyword evidence="2" id="KW-1185">Reference proteome</keyword>
<proteinExistence type="predicted"/>
<dbReference type="AlphaFoldDB" id="A0A6J5GDD3"/>
<protein>
    <recommendedName>
        <fullName evidence="3">DUF3331 domain-containing protein</fullName>
    </recommendedName>
</protein>
<accession>A0A6J5GDD3</accession>
<evidence type="ECO:0000313" key="1">
    <source>
        <dbReference type="EMBL" id="CAB3794616.1"/>
    </source>
</evidence>
<evidence type="ECO:0008006" key="3">
    <source>
        <dbReference type="Google" id="ProtNLM"/>
    </source>
</evidence>
<dbReference type="EMBL" id="CADIKI010000010">
    <property type="protein sequence ID" value="CAB3794616.1"/>
    <property type="molecule type" value="Genomic_DNA"/>
</dbReference>